<dbReference type="Pfam" id="PF00072">
    <property type="entry name" value="Response_reg"/>
    <property type="match status" value="1"/>
</dbReference>
<keyword evidence="2" id="KW-0472">Membrane</keyword>
<evidence type="ECO:0000313" key="4">
    <source>
        <dbReference type="EMBL" id="QNO50924.1"/>
    </source>
</evidence>
<dbReference type="PROSITE" id="PS50110">
    <property type="entry name" value="RESPONSE_REGULATORY"/>
    <property type="match status" value="1"/>
</dbReference>
<accession>A0A7G9YSE0</accession>
<gene>
    <name evidence="4" type="ORF">LELLBOIK_00039</name>
</gene>
<dbReference type="AlphaFoldDB" id="A0A7G9YSE0"/>
<keyword evidence="1" id="KW-0597">Phosphoprotein</keyword>
<dbReference type="Gene3D" id="3.40.50.2300">
    <property type="match status" value="1"/>
</dbReference>
<feature type="modified residue" description="4-aspartylphosphate" evidence="1">
    <location>
        <position position="156"/>
    </location>
</feature>
<evidence type="ECO:0000259" key="3">
    <source>
        <dbReference type="PROSITE" id="PS50110"/>
    </source>
</evidence>
<feature type="domain" description="Response regulatory" evidence="3">
    <location>
        <begin position="107"/>
        <end position="221"/>
    </location>
</feature>
<evidence type="ECO:0000256" key="2">
    <source>
        <dbReference type="SAM" id="Phobius"/>
    </source>
</evidence>
<dbReference type="EMBL" id="MT631455">
    <property type="protein sequence ID" value="QNO50924.1"/>
    <property type="molecule type" value="Genomic_DNA"/>
</dbReference>
<dbReference type="InterPro" id="IPR001789">
    <property type="entry name" value="Sig_transdc_resp-reg_receiver"/>
</dbReference>
<dbReference type="SMART" id="SM00448">
    <property type="entry name" value="REC"/>
    <property type="match status" value="1"/>
</dbReference>
<evidence type="ECO:0000256" key="1">
    <source>
        <dbReference type="PROSITE-ProRule" id="PRU00169"/>
    </source>
</evidence>
<reference evidence="4" key="1">
    <citation type="submission" date="2020-06" db="EMBL/GenBank/DDBJ databases">
        <title>Unique genomic features of the anaerobic methanotrophic archaea.</title>
        <authorList>
            <person name="Chadwick G.L."/>
            <person name="Skennerton C.T."/>
            <person name="Laso-Perez R."/>
            <person name="Leu A.O."/>
            <person name="Speth D.R."/>
            <person name="Yu H."/>
            <person name="Morgan-Lang C."/>
            <person name="Hatzenpichler R."/>
            <person name="Goudeau D."/>
            <person name="Malmstrom R."/>
            <person name="Brazelton W.J."/>
            <person name="Woyke T."/>
            <person name="Hallam S.J."/>
            <person name="Tyson G.W."/>
            <person name="Wegener G."/>
            <person name="Boetius A."/>
            <person name="Orphan V."/>
        </authorList>
    </citation>
    <scope>NUCLEOTIDE SEQUENCE</scope>
</reference>
<proteinExistence type="predicted"/>
<dbReference type="SUPFAM" id="SSF52172">
    <property type="entry name" value="CheY-like"/>
    <property type="match status" value="1"/>
</dbReference>
<protein>
    <recommendedName>
        <fullName evidence="3">Response regulatory domain-containing protein</fullName>
    </recommendedName>
</protein>
<name>A0A7G9YSE0_9EURY</name>
<sequence length="223" mass="25440">MGEYTIELIKILIWPVLFIVILLLFRKPISTFIENWKKAEVKVDKSGITIAAETVTETVRNITKASIERAVSVEENERGRYIEEGFKGVSDTITKIQNYFDKIRNRKILWVDDHPEWNINEKSAFETMGIKITWCLTNEESLNKLKNENFDVIISDLFSDEGYPKGFDLLGELKTKKIPLIFYTGRVTQNLKEKAEDKGAYGIVDSPALLTSKVLSAIIGGEM</sequence>
<dbReference type="CDD" id="cd00156">
    <property type="entry name" value="REC"/>
    <property type="match status" value="1"/>
</dbReference>
<keyword evidence="2" id="KW-0812">Transmembrane</keyword>
<feature type="transmembrane region" description="Helical" evidence="2">
    <location>
        <begin position="6"/>
        <end position="25"/>
    </location>
</feature>
<keyword evidence="2" id="KW-1133">Transmembrane helix</keyword>
<dbReference type="GO" id="GO:0000160">
    <property type="term" value="P:phosphorelay signal transduction system"/>
    <property type="evidence" value="ECO:0007669"/>
    <property type="project" value="InterPro"/>
</dbReference>
<organism evidence="4">
    <name type="scientific">Candidatus Methanophagaceae archaeon ANME-1 ERB6</name>
    <dbReference type="NCBI Taxonomy" id="2759912"/>
    <lineage>
        <taxon>Archaea</taxon>
        <taxon>Methanobacteriati</taxon>
        <taxon>Methanobacteriota</taxon>
        <taxon>Stenosarchaea group</taxon>
        <taxon>Methanomicrobia</taxon>
        <taxon>Candidatus Methanophagales</taxon>
        <taxon>Candidatus Methanophagaceae</taxon>
    </lineage>
</organism>
<dbReference type="InterPro" id="IPR011006">
    <property type="entry name" value="CheY-like_superfamily"/>
</dbReference>